<feature type="domain" description="Type I restriction modification DNA specificity" evidence="5">
    <location>
        <begin position="13"/>
        <end position="195"/>
    </location>
</feature>
<name>A0A3N0I3M3_9FIRM</name>
<protein>
    <submittedName>
        <fullName evidence="6">Restriction endonuclease subunit S</fullName>
    </submittedName>
</protein>
<dbReference type="Pfam" id="PF01420">
    <property type="entry name" value="Methylase_S"/>
    <property type="match status" value="2"/>
</dbReference>
<evidence type="ECO:0000313" key="7">
    <source>
        <dbReference type="Proteomes" id="UP000276568"/>
    </source>
</evidence>
<dbReference type="Gene3D" id="3.90.220.20">
    <property type="entry name" value="DNA methylase specificity domains"/>
    <property type="match status" value="2"/>
</dbReference>
<evidence type="ECO:0000259" key="5">
    <source>
        <dbReference type="Pfam" id="PF01420"/>
    </source>
</evidence>
<reference evidence="6 7" key="1">
    <citation type="submission" date="2018-11" db="EMBL/GenBank/DDBJ databases">
        <title>Clostridium sp. nov., a member of the family Erysipelotrichaceae isolated from pig faeces.</title>
        <authorList>
            <person name="Chang Y.-H."/>
        </authorList>
    </citation>
    <scope>NUCLEOTIDE SEQUENCE [LARGE SCALE GENOMIC DNA]</scope>
    <source>
        <strain evidence="6 7">YH-panp20</strain>
    </source>
</reference>
<keyword evidence="2" id="KW-0680">Restriction system</keyword>
<sequence>MSRLDDLIQEYCPDGVKFKTLGELGHFYGGITGKSKKDFVDGNAVFISYKNVYQNPALDIHPSDRVKISEEENQRTLKLGDIIFTGSSETPDECGFSSVITEQPTEPLYLNSFCFFFRLDNPEILIPDFAKHLFRSDNLRYQIRKTANGVTRFNVSKDKMSRVKVPLPALPVQREIVRILDEFTLLSAELAARKKQYEYYRDTLLNNNAEIPKIKLGEFAVISRGGNFQKKDFVDNGLPCIHYGQIYTHYGTYADTTLTTINEEAYSNSKKAKKNDIVMAVTSENIEDVCKSVAWLGDKDIAVSGHTAIISHQQNAKYLSYYFSSNAFFKQKKKLAHGTKVIEVTPNTLANIEVPLPSLEVQNRLVEVLDNFNSICSDLNIGLPAEIEARQKQYEFYRNQLLTFAENGNTILTNNEQRTTNNEQRTTKESD</sequence>
<comment type="caution">
    <text evidence="6">The sequence shown here is derived from an EMBL/GenBank/DDBJ whole genome shotgun (WGS) entry which is preliminary data.</text>
</comment>
<accession>A0A3N0I3M3</accession>
<gene>
    <name evidence="6" type="ORF">EDX97_03405</name>
</gene>
<dbReference type="AlphaFoldDB" id="A0A3N0I3M3"/>
<keyword evidence="6" id="KW-0540">Nuclease</keyword>
<evidence type="ECO:0000256" key="2">
    <source>
        <dbReference type="ARBA" id="ARBA00022747"/>
    </source>
</evidence>
<dbReference type="RefSeq" id="WP_128519780.1">
    <property type="nucleotide sequence ID" value="NZ_RJQC01000001.1"/>
</dbReference>
<keyword evidence="7" id="KW-1185">Reference proteome</keyword>
<comment type="similarity">
    <text evidence="1">Belongs to the type-I restriction system S methylase family.</text>
</comment>
<feature type="domain" description="Type I restriction modification DNA specificity" evidence="5">
    <location>
        <begin position="213"/>
        <end position="389"/>
    </location>
</feature>
<dbReference type="OrthoDB" id="9795776at2"/>
<keyword evidence="6" id="KW-0378">Hydrolase</keyword>
<dbReference type="PANTHER" id="PTHR43140">
    <property type="entry name" value="TYPE-1 RESTRICTION ENZYME ECOKI SPECIFICITY PROTEIN"/>
    <property type="match status" value="1"/>
</dbReference>
<dbReference type="GO" id="GO:0004519">
    <property type="term" value="F:endonuclease activity"/>
    <property type="evidence" value="ECO:0007669"/>
    <property type="project" value="UniProtKB-KW"/>
</dbReference>
<dbReference type="Proteomes" id="UP000276568">
    <property type="component" value="Unassembled WGS sequence"/>
</dbReference>
<dbReference type="EMBL" id="RJQC01000001">
    <property type="protein sequence ID" value="RNM31614.1"/>
    <property type="molecule type" value="Genomic_DNA"/>
</dbReference>
<dbReference type="InterPro" id="IPR000055">
    <property type="entry name" value="Restrct_endonuc_typeI_TRD"/>
</dbReference>
<dbReference type="InterPro" id="IPR044946">
    <property type="entry name" value="Restrct_endonuc_typeI_TRD_sf"/>
</dbReference>
<proteinExistence type="inferred from homology"/>
<dbReference type="SUPFAM" id="SSF116734">
    <property type="entry name" value="DNA methylase specificity domain"/>
    <property type="match status" value="2"/>
</dbReference>
<organism evidence="6 7">
    <name type="scientific">Absicoccus porci</name>
    <dbReference type="NCBI Taxonomy" id="2486576"/>
    <lineage>
        <taxon>Bacteria</taxon>
        <taxon>Bacillati</taxon>
        <taxon>Bacillota</taxon>
        <taxon>Erysipelotrichia</taxon>
        <taxon>Erysipelotrichales</taxon>
        <taxon>Erysipelotrichaceae</taxon>
        <taxon>Absicoccus</taxon>
    </lineage>
</organism>
<dbReference type="GO" id="GO:0003677">
    <property type="term" value="F:DNA binding"/>
    <property type="evidence" value="ECO:0007669"/>
    <property type="project" value="UniProtKB-KW"/>
</dbReference>
<dbReference type="GO" id="GO:0009307">
    <property type="term" value="P:DNA restriction-modification system"/>
    <property type="evidence" value="ECO:0007669"/>
    <property type="project" value="UniProtKB-KW"/>
</dbReference>
<evidence type="ECO:0000313" key="6">
    <source>
        <dbReference type="EMBL" id="RNM31614.1"/>
    </source>
</evidence>
<dbReference type="CDD" id="cd17268">
    <property type="entry name" value="RMtype1_S_Ara36733I_TRD1-CR1_like"/>
    <property type="match status" value="1"/>
</dbReference>
<dbReference type="InterPro" id="IPR051212">
    <property type="entry name" value="Type-I_RE_S_subunit"/>
</dbReference>
<keyword evidence="6" id="KW-0255">Endonuclease</keyword>
<evidence type="ECO:0000256" key="3">
    <source>
        <dbReference type="ARBA" id="ARBA00023125"/>
    </source>
</evidence>
<comment type="subunit">
    <text evidence="4">The methyltransferase is composed of M and S polypeptides.</text>
</comment>
<evidence type="ECO:0000256" key="4">
    <source>
        <dbReference type="ARBA" id="ARBA00038652"/>
    </source>
</evidence>
<keyword evidence="3" id="KW-0238">DNA-binding</keyword>
<evidence type="ECO:0000256" key="1">
    <source>
        <dbReference type="ARBA" id="ARBA00010923"/>
    </source>
</evidence>
<dbReference type="PANTHER" id="PTHR43140:SF1">
    <property type="entry name" value="TYPE I RESTRICTION ENZYME ECOKI SPECIFICITY SUBUNIT"/>
    <property type="match status" value="1"/>
</dbReference>